<evidence type="ECO:0000313" key="1">
    <source>
        <dbReference type="EMBL" id="TFK25825.1"/>
    </source>
</evidence>
<dbReference type="Proteomes" id="UP000307440">
    <property type="component" value="Unassembled WGS sequence"/>
</dbReference>
<proteinExistence type="predicted"/>
<gene>
    <name evidence="1" type="ORF">FA15DRAFT_563293</name>
</gene>
<feature type="non-terminal residue" evidence="1">
    <location>
        <position position="69"/>
    </location>
</feature>
<dbReference type="OrthoDB" id="2322499at2759"/>
<feature type="non-terminal residue" evidence="1">
    <location>
        <position position="1"/>
    </location>
</feature>
<evidence type="ECO:0008006" key="3">
    <source>
        <dbReference type="Google" id="ProtNLM"/>
    </source>
</evidence>
<dbReference type="InterPro" id="IPR036047">
    <property type="entry name" value="F-box-like_dom_sf"/>
</dbReference>
<keyword evidence="2" id="KW-1185">Reference proteome</keyword>
<dbReference type="SUPFAM" id="SSF81383">
    <property type="entry name" value="F-box domain"/>
    <property type="match status" value="1"/>
</dbReference>
<organism evidence="1 2">
    <name type="scientific">Coprinopsis marcescibilis</name>
    <name type="common">Agaric fungus</name>
    <name type="synonym">Psathyrella marcescibilis</name>
    <dbReference type="NCBI Taxonomy" id="230819"/>
    <lineage>
        <taxon>Eukaryota</taxon>
        <taxon>Fungi</taxon>
        <taxon>Dikarya</taxon>
        <taxon>Basidiomycota</taxon>
        <taxon>Agaricomycotina</taxon>
        <taxon>Agaricomycetes</taxon>
        <taxon>Agaricomycetidae</taxon>
        <taxon>Agaricales</taxon>
        <taxon>Agaricineae</taxon>
        <taxon>Psathyrellaceae</taxon>
        <taxon>Coprinopsis</taxon>
    </lineage>
</organism>
<dbReference type="STRING" id="230819.A0A5C3KZV7"/>
<dbReference type="AlphaFoldDB" id="A0A5C3KZV7"/>
<dbReference type="EMBL" id="ML210182">
    <property type="protein sequence ID" value="TFK25825.1"/>
    <property type="molecule type" value="Genomic_DNA"/>
</dbReference>
<sequence length="69" mass="7949">IITHLGPFELLQMARTCKVMRRVLMKPESKHRWEHAFAANIPAGCPPCPPDLVEPQYANLIWFDHCHVS</sequence>
<evidence type="ECO:0000313" key="2">
    <source>
        <dbReference type="Proteomes" id="UP000307440"/>
    </source>
</evidence>
<name>A0A5C3KZV7_COPMA</name>
<accession>A0A5C3KZV7</accession>
<reference evidence="1 2" key="1">
    <citation type="journal article" date="2019" name="Nat. Ecol. Evol.">
        <title>Megaphylogeny resolves global patterns of mushroom evolution.</title>
        <authorList>
            <person name="Varga T."/>
            <person name="Krizsan K."/>
            <person name="Foldi C."/>
            <person name="Dima B."/>
            <person name="Sanchez-Garcia M."/>
            <person name="Sanchez-Ramirez S."/>
            <person name="Szollosi G.J."/>
            <person name="Szarkandi J.G."/>
            <person name="Papp V."/>
            <person name="Albert L."/>
            <person name="Andreopoulos W."/>
            <person name="Angelini C."/>
            <person name="Antonin V."/>
            <person name="Barry K.W."/>
            <person name="Bougher N.L."/>
            <person name="Buchanan P."/>
            <person name="Buyck B."/>
            <person name="Bense V."/>
            <person name="Catcheside P."/>
            <person name="Chovatia M."/>
            <person name="Cooper J."/>
            <person name="Damon W."/>
            <person name="Desjardin D."/>
            <person name="Finy P."/>
            <person name="Geml J."/>
            <person name="Haridas S."/>
            <person name="Hughes K."/>
            <person name="Justo A."/>
            <person name="Karasinski D."/>
            <person name="Kautmanova I."/>
            <person name="Kiss B."/>
            <person name="Kocsube S."/>
            <person name="Kotiranta H."/>
            <person name="LaButti K.M."/>
            <person name="Lechner B.E."/>
            <person name="Liimatainen K."/>
            <person name="Lipzen A."/>
            <person name="Lukacs Z."/>
            <person name="Mihaltcheva S."/>
            <person name="Morgado L.N."/>
            <person name="Niskanen T."/>
            <person name="Noordeloos M.E."/>
            <person name="Ohm R.A."/>
            <person name="Ortiz-Santana B."/>
            <person name="Ovrebo C."/>
            <person name="Racz N."/>
            <person name="Riley R."/>
            <person name="Savchenko A."/>
            <person name="Shiryaev A."/>
            <person name="Soop K."/>
            <person name="Spirin V."/>
            <person name="Szebenyi C."/>
            <person name="Tomsovsky M."/>
            <person name="Tulloss R.E."/>
            <person name="Uehling J."/>
            <person name="Grigoriev I.V."/>
            <person name="Vagvolgyi C."/>
            <person name="Papp T."/>
            <person name="Martin F.M."/>
            <person name="Miettinen O."/>
            <person name="Hibbett D.S."/>
            <person name="Nagy L.G."/>
        </authorList>
    </citation>
    <scope>NUCLEOTIDE SEQUENCE [LARGE SCALE GENOMIC DNA]</scope>
    <source>
        <strain evidence="1 2">CBS 121175</strain>
    </source>
</reference>
<protein>
    <recommendedName>
        <fullName evidence="3">F-box domain-containing protein</fullName>
    </recommendedName>
</protein>